<evidence type="ECO:0000313" key="2">
    <source>
        <dbReference type="Proteomes" id="UP001227230"/>
    </source>
</evidence>
<proteinExistence type="predicted"/>
<reference evidence="1 2" key="1">
    <citation type="journal article" date="2023" name="Hortic Res">
        <title>The complete reference genome for grapevine (Vitis vinifera L.) genetics and breeding.</title>
        <authorList>
            <person name="Shi X."/>
            <person name="Cao S."/>
            <person name="Wang X."/>
            <person name="Huang S."/>
            <person name="Wang Y."/>
            <person name="Liu Z."/>
            <person name="Liu W."/>
            <person name="Leng X."/>
            <person name="Peng Y."/>
            <person name="Wang N."/>
            <person name="Wang Y."/>
            <person name="Ma Z."/>
            <person name="Xu X."/>
            <person name="Zhang F."/>
            <person name="Xue H."/>
            <person name="Zhong H."/>
            <person name="Wang Y."/>
            <person name="Zhang K."/>
            <person name="Velt A."/>
            <person name="Avia K."/>
            <person name="Holtgrawe D."/>
            <person name="Grimplet J."/>
            <person name="Matus J.T."/>
            <person name="Ware D."/>
            <person name="Wu X."/>
            <person name="Wang H."/>
            <person name="Liu C."/>
            <person name="Fang Y."/>
            <person name="Rustenholz C."/>
            <person name="Cheng Z."/>
            <person name="Xiao H."/>
            <person name="Zhou Y."/>
        </authorList>
    </citation>
    <scope>NUCLEOTIDE SEQUENCE [LARGE SCALE GENOMIC DNA]</scope>
    <source>
        <strain evidence="2">cv. Pinot noir / PN40024</strain>
        <tissue evidence="1">Leaf</tissue>
    </source>
</reference>
<sequence length="116" mass="12988">MEFGLPVDDIVVDEVPLRRSQRVCRPAISDDYMVYLQEHEYDGYDAFDPVTYQEGWRGHCDSICGLKGKYEVDPDIEMNFYNGKMAGAKHFAKAAIAASSFDSSIGFASHLDSDGH</sequence>
<evidence type="ECO:0000313" key="1">
    <source>
        <dbReference type="EMBL" id="WKA10259.1"/>
    </source>
</evidence>
<dbReference type="Proteomes" id="UP001227230">
    <property type="component" value="Chromosome 18"/>
</dbReference>
<dbReference type="EMBL" id="CP126665">
    <property type="protein sequence ID" value="WKA10259.1"/>
    <property type="molecule type" value="Genomic_DNA"/>
</dbReference>
<organism evidence="1 2">
    <name type="scientific">Vitis vinifera</name>
    <name type="common">Grape</name>
    <dbReference type="NCBI Taxonomy" id="29760"/>
    <lineage>
        <taxon>Eukaryota</taxon>
        <taxon>Viridiplantae</taxon>
        <taxon>Streptophyta</taxon>
        <taxon>Embryophyta</taxon>
        <taxon>Tracheophyta</taxon>
        <taxon>Spermatophyta</taxon>
        <taxon>Magnoliopsida</taxon>
        <taxon>eudicotyledons</taxon>
        <taxon>Gunneridae</taxon>
        <taxon>Pentapetalae</taxon>
        <taxon>rosids</taxon>
        <taxon>Vitales</taxon>
        <taxon>Vitaceae</taxon>
        <taxon>Viteae</taxon>
        <taxon>Vitis</taxon>
    </lineage>
</organism>
<accession>A0ABY9DU26</accession>
<name>A0ABY9DU26_VITVI</name>
<keyword evidence="2" id="KW-1185">Reference proteome</keyword>
<gene>
    <name evidence="1" type="ORF">VitviT2T_027839</name>
</gene>
<protein>
    <submittedName>
        <fullName evidence="1">Uncharacterized protein</fullName>
    </submittedName>
</protein>